<name>A0A448YPT4_BRENA</name>
<dbReference type="InterPro" id="IPR016084">
    <property type="entry name" value="Haem_Oase-like_multi-hlx"/>
</dbReference>
<proteinExistence type="predicted"/>
<dbReference type="OrthoDB" id="10028886at2759"/>
<dbReference type="EMBL" id="CAACVR010000034">
    <property type="protein sequence ID" value="VEU22911.1"/>
    <property type="molecule type" value="Genomic_DNA"/>
</dbReference>
<dbReference type="InterPro" id="IPR004305">
    <property type="entry name" value="Thiaminase-2/PQQC"/>
</dbReference>
<dbReference type="NCBIfam" id="TIGR00097">
    <property type="entry name" value="HMP-P_kinase"/>
    <property type="match status" value="1"/>
</dbReference>
<protein>
    <submittedName>
        <fullName evidence="3">DEKNAAC104056</fullName>
    </submittedName>
</protein>
<reference evidence="3 4" key="1">
    <citation type="submission" date="2018-12" db="EMBL/GenBank/DDBJ databases">
        <authorList>
            <person name="Tiukova I."/>
            <person name="Dainat J."/>
        </authorList>
    </citation>
    <scope>NUCLEOTIDE SEQUENCE [LARGE SCALE GENOMIC DNA]</scope>
</reference>
<keyword evidence="4" id="KW-1185">Reference proteome</keyword>
<dbReference type="InterPro" id="IPR029056">
    <property type="entry name" value="Ribokinase-like"/>
</dbReference>
<dbReference type="InterPro" id="IPR013749">
    <property type="entry name" value="PM/HMP-P_kinase-1"/>
</dbReference>
<evidence type="ECO:0000313" key="3">
    <source>
        <dbReference type="EMBL" id="VEU22911.1"/>
    </source>
</evidence>
<dbReference type="InParanoid" id="A0A448YPT4"/>
<dbReference type="GO" id="GO:0008972">
    <property type="term" value="F:phosphomethylpyrimidine kinase activity"/>
    <property type="evidence" value="ECO:0007669"/>
    <property type="project" value="InterPro"/>
</dbReference>
<dbReference type="STRING" id="13370.A0A448YPT4"/>
<sequence>MILPLDPHLQPSPPTPGVLTIAGSDCSGGAGLEADIKTITVSRCYAITCITALTAQNSHGVHHVLPTPTDTVKRILATLNEDDLNLKAVKIGLLPATGIEPVKDYLSSLTPPTFVVLDPVFVANSGDSFGDSDSLAPKLISLFKYCTLVTPNFVETQIILGRKIQVESVKSLSEAAALIGQKTHTSVLVKGGHIPFDKDGIKVSLSNPETIYNVLYEYPTGNTYIFRTPYVHSKNTHGTGCTMSSFIASSLAKGSSLKEAVKGSIEFVSEAIRHSEPKDNGPVNHLWRELETDSIEDGTKDGQNPSHYNLLHHLVSDDQLSPLWVNFTSHPFFKSLNNGTLSESGIKHFLVQDYSYLKVFLACHQRLCQIAPSPEAREVMQGATEAVKNELAGHVKLLKEKFDIEDPETIESSKALTTYVEYFNKLLEDGNFVELETSLIPCQFGFNHAVSKYYKPENFYDTLTGEFVTGDSLYEDCCSEYEPWLEAAVSERYCEVCRTLQRVYNSAYNDLEVKNEKKIREIFARGCELEYEFWDECFKA</sequence>
<dbReference type="GO" id="GO:0008902">
    <property type="term" value="F:hydroxymethylpyrimidine kinase activity"/>
    <property type="evidence" value="ECO:0007669"/>
    <property type="project" value="TreeGrafter"/>
</dbReference>
<gene>
    <name evidence="3" type="ORF">BRENAR_LOCUS3642</name>
</gene>
<accession>A0A448YPT4</accession>
<dbReference type="Pfam" id="PF03070">
    <property type="entry name" value="TENA_THI-4"/>
    <property type="match status" value="1"/>
</dbReference>
<dbReference type="PANTHER" id="PTHR20858">
    <property type="entry name" value="PHOSPHOMETHYLPYRIMIDINE KINASE"/>
    <property type="match status" value="1"/>
</dbReference>
<dbReference type="Proteomes" id="UP000290900">
    <property type="component" value="Unassembled WGS sequence"/>
</dbReference>
<evidence type="ECO:0000259" key="1">
    <source>
        <dbReference type="Pfam" id="PF03070"/>
    </source>
</evidence>
<dbReference type="GO" id="GO:0009228">
    <property type="term" value="P:thiamine biosynthetic process"/>
    <property type="evidence" value="ECO:0007669"/>
    <property type="project" value="InterPro"/>
</dbReference>
<dbReference type="Gene3D" id="1.20.910.10">
    <property type="entry name" value="Heme oxygenase-like"/>
    <property type="match status" value="1"/>
</dbReference>
<feature type="domain" description="Pyridoxamine kinase/Phosphomethylpyrimidine kinase" evidence="2">
    <location>
        <begin position="25"/>
        <end position="276"/>
    </location>
</feature>
<dbReference type="PANTHER" id="PTHR20858:SF17">
    <property type="entry name" value="HYDROXYMETHYLPYRIMIDINE_PHOSPHOMETHYLPYRIMIDINE KINASE THI20-RELATED"/>
    <property type="match status" value="1"/>
</dbReference>
<organism evidence="3 4">
    <name type="scientific">Brettanomyces naardenensis</name>
    <name type="common">Yeast</name>
    <dbReference type="NCBI Taxonomy" id="13370"/>
    <lineage>
        <taxon>Eukaryota</taxon>
        <taxon>Fungi</taxon>
        <taxon>Dikarya</taxon>
        <taxon>Ascomycota</taxon>
        <taxon>Saccharomycotina</taxon>
        <taxon>Pichiomycetes</taxon>
        <taxon>Pichiales</taxon>
        <taxon>Pichiaceae</taxon>
        <taxon>Brettanomyces</taxon>
    </lineage>
</organism>
<evidence type="ECO:0000259" key="2">
    <source>
        <dbReference type="Pfam" id="PF08543"/>
    </source>
</evidence>
<dbReference type="GO" id="GO:0005829">
    <property type="term" value="C:cytosol"/>
    <property type="evidence" value="ECO:0007669"/>
    <property type="project" value="TreeGrafter"/>
</dbReference>
<dbReference type="FunCoup" id="A0A448YPT4">
    <property type="interactions" value="772"/>
</dbReference>
<dbReference type="CDD" id="cd01169">
    <property type="entry name" value="HMPP_kinase"/>
    <property type="match status" value="1"/>
</dbReference>
<dbReference type="Pfam" id="PF08543">
    <property type="entry name" value="Phos_pyr_kin"/>
    <property type="match status" value="1"/>
</dbReference>
<dbReference type="SUPFAM" id="SSF48613">
    <property type="entry name" value="Heme oxygenase-like"/>
    <property type="match status" value="1"/>
</dbReference>
<dbReference type="SUPFAM" id="SSF53613">
    <property type="entry name" value="Ribokinase-like"/>
    <property type="match status" value="1"/>
</dbReference>
<evidence type="ECO:0000313" key="4">
    <source>
        <dbReference type="Proteomes" id="UP000290900"/>
    </source>
</evidence>
<dbReference type="Gene3D" id="3.40.1190.20">
    <property type="match status" value="1"/>
</dbReference>
<dbReference type="InterPro" id="IPR004399">
    <property type="entry name" value="HMP/HMP-P_kinase_dom"/>
</dbReference>
<feature type="domain" description="Thiaminase-2/PQQC" evidence="1">
    <location>
        <begin position="318"/>
        <end position="536"/>
    </location>
</feature>
<dbReference type="AlphaFoldDB" id="A0A448YPT4"/>